<reference evidence="2" key="1">
    <citation type="submission" date="2016-04" db="EMBL/GenBank/DDBJ databases">
        <authorList>
            <person name="Chen L."/>
            <person name="Zhuang W."/>
            <person name="Wang G."/>
        </authorList>
    </citation>
    <scope>NUCLEOTIDE SEQUENCE [LARGE SCALE GENOMIC DNA]</scope>
    <source>
        <strain evidence="2">17621</strain>
    </source>
</reference>
<protein>
    <submittedName>
        <fullName evidence="1">Uncharacterized protein</fullName>
    </submittedName>
</protein>
<proteinExistence type="predicted"/>
<accession>A0A1V9DXJ8</accession>
<dbReference type="Proteomes" id="UP000192610">
    <property type="component" value="Unassembled WGS sequence"/>
</dbReference>
<keyword evidence="2" id="KW-1185">Reference proteome</keyword>
<name>A0A1V9DXJ8_9BACT</name>
<dbReference type="EMBL" id="LVXG01000082">
    <property type="protein sequence ID" value="OQP38603.1"/>
    <property type="molecule type" value="Genomic_DNA"/>
</dbReference>
<gene>
    <name evidence="1" type="ORF">A4H97_17905</name>
</gene>
<comment type="caution">
    <text evidence="1">The sequence shown here is derived from an EMBL/GenBank/DDBJ whole genome shotgun (WGS) entry which is preliminary data.</text>
</comment>
<organism evidence="1 2">
    <name type="scientific">Niastella yeongjuensis</name>
    <dbReference type="NCBI Taxonomy" id="354355"/>
    <lineage>
        <taxon>Bacteria</taxon>
        <taxon>Pseudomonadati</taxon>
        <taxon>Bacteroidota</taxon>
        <taxon>Chitinophagia</taxon>
        <taxon>Chitinophagales</taxon>
        <taxon>Chitinophagaceae</taxon>
        <taxon>Niastella</taxon>
    </lineage>
</organism>
<dbReference type="STRING" id="354355.SAMN05660816_02822"/>
<evidence type="ECO:0000313" key="1">
    <source>
        <dbReference type="EMBL" id="OQP38603.1"/>
    </source>
</evidence>
<evidence type="ECO:0000313" key="2">
    <source>
        <dbReference type="Proteomes" id="UP000192610"/>
    </source>
</evidence>
<dbReference type="RefSeq" id="WP_081204607.1">
    <property type="nucleotide sequence ID" value="NZ_FOCZ01000004.1"/>
</dbReference>
<dbReference type="AlphaFoldDB" id="A0A1V9DXJ8"/>
<sequence length="169" mass="19344">MKEHIKITEYPNRNLIVIKVDDTTKEMHSFVKDFYTLILERIFEGNDVNILNFDPLKDALSYDIGEVVVIKVNKKKVLVNNIQCVNSDILMQVAHSLEFELGTLAVIKKDSSPLEEVAGLVHHYINGEIEDGNEMMTNTFCYCERDGYILYLANTGLTEMEIKEIAKKV</sequence>